<protein>
    <submittedName>
        <fullName evidence="1">Uncharacterized protein</fullName>
    </submittedName>
</protein>
<gene>
    <name evidence="1" type="ORF">LCGC14_1446070</name>
</gene>
<sequence length="77" mass="8749">MKKIGPARKKLNMMIIDDTIAKVDESLKNLSEILTMYVNGEIPVVMGGIGKAIDFNLEQKQLLREMKRKEESPEKDS</sequence>
<evidence type="ECO:0000313" key="1">
    <source>
        <dbReference type="EMBL" id="KKM69907.1"/>
    </source>
</evidence>
<dbReference type="EMBL" id="LAZR01009911">
    <property type="protein sequence ID" value="KKM69907.1"/>
    <property type="molecule type" value="Genomic_DNA"/>
</dbReference>
<organism evidence="1">
    <name type="scientific">marine sediment metagenome</name>
    <dbReference type="NCBI Taxonomy" id="412755"/>
    <lineage>
        <taxon>unclassified sequences</taxon>
        <taxon>metagenomes</taxon>
        <taxon>ecological metagenomes</taxon>
    </lineage>
</organism>
<proteinExistence type="predicted"/>
<reference evidence="1" key="1">
    <citation type="journal article" date="2015" name="Nature">
        <title>Complex archaea that bridge the gap between prokaryotes and eukaryotes.</title>
        <authorList>
            <person name="Spang A."/>
            <person name="Saw J.H."/>
            <person name="Jorgensen S.L."/>
            <person name="Zaremba-Niedzwiedzka K."/>
            <person name="Martijn J."/>
            <person name="Lind A.E."/>
            <person name="van Eijk R."/>
            <person name="Schleper C."/>
            <person name="Guy L."/>
            <person name="Ettema T.J."/>
        </authorList>
    </citation>
    <scope>NUCLEOTIDE SEQUENCE</scope>
</reference>
<accession>A0A0F9ML50</accession>
<dbReference type="AlphaFoldDB" id="A0A0F9ML50"/>
<name>A0A0F9ML50_9ZZZZ</name>
<comment type="caution">
    <text evidence="1">The sequence shown here is derived from an EMBL/GenBank/DDBJ whole genome shotgun (WGS) entry which is preliminary data.</text>
</comment>